<keyword evidence="2" id="KW-1185">Reference proteome</keyword>
<protein>
    <submittedName>
        <fullName evidence="3">Secreted protein</fullName>
    </submittedName>
</protein>
<name>A0A0N4WFZ1_HAEPC</name>
<dbReference type="Proteomes" id="UP000268014">
    <property type="component" value="Unassembled WGS sequence"/>
</dbReference>
<sequence>MSSFLAFLASSGVRVSLPAMESTCCRADGRELITFVTFCFTCVSKRVMLLLNSWTWASTPFF</sequence>
<reference evidence="1 2" key="2">
    <citation type="submission" date="2018-11" db="EMBL/GenBank/DDBJ databases">
        <authorList>
            <consortium name="Pathogen Informatics"/>
        </authorList>
    </citation>
    <scope>NUCLEOTIDE SEQUENCE [LARGE SCALE GENOMIC DNA]</scope>
    <source>
        <strain evidence="1 2">MHpl1</strain>
    </source>
</reference>
<dbReference type="AlphaFoldDB" id="A0A0N4WFZ1"/>
<organism evidence="3">
    <name type="scientific">Haemonchus placei</name>
    <name type="common">Barber's pole worm</name>
    <dbReference type="NCBI Taxonomy" id="6290"/>
    <lineage>
        <taxon>Eukaryota</taxon>
        <taxon>Metazoa</taxon>
        <taxon>Ecdysozoa</taxon>
        <taxon>Nematoda</taxon>
        <taxon>Chromadorea</taxon>
        <taxon>Rhabditida</taxon>
        <taxon>Rhabditina</taxon>
        <taxon>Rhabditomorpha</taxon>
        <taxon>Strongyloidea</taxon>
        <taxon>Trichostrongylidae</taxon>
        <taxon>Haemonchus</taxon>
    </lineage>
</organism>
<evidence type="ECO:0000313" key="3">
    <source>
        <dbReference type="WBParaSite" id="HPLM_0000968301-mRNA-1"/>
    </source>
</evidence>
<evidence type="ECO:0000313" key="2">
    <source>
        <dbReference type="Proteomes" id="UP000268014"/>
    </source>
</evidence>
<reference evidence="3" key="1">
    <citation type="submission" date="2017-02" db="UniProtKB">
        <authorList>
            <consortium name="WormBaseParasite"/>
        </authorList>
    </citation>
    <scope>IDENTIFICATION</scope>
</reference>
<evidence type="ECO:0000313" key="1">
    <source>
        <dbReference type="EMBL" id="VDO38114.1"/>
    </source>
</evidence>
<proteinExistence type="predicted"/>
<dbReference type="WBParaSite" id="HPLM_0000968301-mRNA-1">
    <property type="protein sequence ID" value="HPLM_0000968301-mRNA-1"/>
    <property type="gene ID" value="HPLM_0000968301"/>
</dbReference>
<gene>
    <name evidence="1" type="ORF">HPLM_LOCUS9675</name>
</gene>
<accession>A0A0N4WFZ1</accession>
<dbReference type="EMBL" id="UZAF01017119">
    <property type="protein sequence ID" value="VDO38114.1"/>
    <property type="molecule type" value="Genomic_DNA"/>
</dbReference>